<evidence type="ECO:0000313" key="1">
    <source>
        <dbReference type="EMBL" id="RIY06943.1"/>
    </source>
</evidence>
<gene>
    <name evidence="1" type="ORF">D0T11_17635</name>
</gene>
<dbReference type="RefSeq" id="WP_119657131.1">
    <property type="nucleotide sequence ID" value="NZ_JBHUOI010000071.1"/>
</dbReference>
<dbReference type="OrthoDB" id="886255at2"/>
<dbReference type="Proteomes" id="UP000284250">
    <property type="component" value="Unassembled WGS sequence"/>
</dbReference>
<dbReference type="EMBL" id="QYCN01000034">
    <property type="protein sequence ID" value="RIY06943.1"/>
    <property type="molecule type" value="Genomic_DNA"/>
</dbReference>
<accession>A0A418QP20</accession>
<protein>
    <submittedName>
        <fullName evidence="1">Uncharacterized protein</fullName>
    </submittedName>
</protein>
<sequence length="110" mass="11980">MKLAVELEFPEEQAALALEWLQSLPAGIAARLRGKGKKLAKSQSVNFAEATATLSLAEEQQLLHELFGAWKSEVSGDEMNRAIDEARQTGHREVELRAATCLTPTSACIT</sequence>
<name>A0A418QP20_9BACT</name>
<organism evidence="1 2">
    <name type="scientific">Hymenobacter rubripertinctus</name>
    <dbReference type="NCBI Taxonomy" id="2029981"/>
    <lineage>
        <taxon>Bacteria</taxon>
        <taxon>Pseudomonadati</taxon>
        <taxon>Bacteroidota</taxon>
        <taxon>Cytophagia</taxon>
        <taxon>Cytophagales</taxon>
        <taxon>Hymenobacteraceae</taxon>
        <taxon>Hymenobacter</taxon>
    </lineage>
</organism>
<comment type="caution">
    <text evidence="1">The sequence shown here is derived from an EMBL/GenBank/DDBJ whole genome shotgun (WGS) entry which is preliminary data.</text>
</comment>
<keyword evidence="2" id="KW-1185">Reference proteome</keyword>
<dbReference type="AlphaFoldDB" id="A0A418QP20"/>
<reference evidence="1 2" key="1">
    <citation type="submission" date="2019-01" db="EMBL/GenBank/DDBJ databases">
        <title>Hymenobacter humicola sp. nov., isolated from soils in Antarctica.</title>
        <authorList>
            <person name="Sedlacek I."/>
            <person name="Holochova P."/>
            <person name="Kralova S."/>
            <person name="Pantucek R."/>
            <person name="Stankova E."/>
            <person name="Vrbovska V."/>
            <person name="Kristofova L."/>
            <person name="Svec P."/>
            <person name="Busse H.-J."/>
        </authorList>
    </citation>
    <scope>NUCLEOTIDE SEQUENCE [LARGE SCALE GENOMIC DNA]</scope>
    <source>
        <strain evidence="1 2">CCM 8852</strain>
    </source>
</reference>
<evidence type="ECO:0000313" key="2">
    <source>
        <dbReference type="Proteomes" id="UP000284250"/>
    </source>
</evidence>
<proteinExistence type="predicted"/>